<dbReference type="Proteomes" id="UP001528823">
    <property type="component" value="Unassembled WGS sequence"/>
</dbReference>
<dbReference type="InterPro" id="IPR025649">
    <property type="entry name" value="DUF4360"/>
</dbReference>
<accession>A0ABT5U507</accession>
<protein>
    <submittedName>
        <fullName evidence="2">DUF4360 domain-containing protein</fullName>
    </submittedName>
</protein>
<feature type="chain" id="PRO_5045328697" evidence="1">
    <location>
        <begin position="22"/>
        <end position="207"/>
    </location>
</feature>
<name>A0ABT5U507_9GAMM</name>
<evidence type="ECO:0000313" key="2">
    <source>
        <dbReference type="EMBL" id="MDE1461433.1"/>
    </source>
</evidence>
<comment type="caution">
    <text evidence="2">The sequence shown here is derived from an EMBL/GenBank/DDBJ whole genome shotgun (WGS) entry which is preliminary data.</text>
</comment>
<evidence type="ECO:0000256" key="1">
    <source>
        <dbReference type="SAM" id="SignalP"/>
    </source>
</evidence>
<dbReference type="RefSeq" id="WP_274687793.1">
    <property type="nucleotide sequence ID" value="NZ_JAPMOU010000004.1"/>
</dbReference>
<keyword evidence="3" id="KW-1185">Reference proteome</keyword>
<gene>
    <name evidence="2" type="ORF">ORQ98_05580</name>
</gene>
<evidence type="ECO:0000313" key="3">
    <source>
        <dbReference type="Proteomes" id="UP001528823"/>
    </source>
</evidence>
<dbReference type="Pfam" id="PF14273">
    <property type="entry name" value="DUF4360"/>
    <property type="match status" value="1"/>
</dbReference>
<sequence>MPFPKNILIYALSLHSVASFAVTPEFEDIILPGSAWCPETNPLCACKGVTADANDDGTIDLIFNQFQAVSMNGDEVETSCSIQIPLIIPDGYQVSFSRLGVEGTVSLNEEGMAGVIIHQSMSDYDTTSPYYAVRGRQNYYHDYGSLQDVVFNTWGEPIYTSCGDDRVYLDTEINLIAKGLKTALHIDEGAASIKFKIDYQRCHVSRE</sequence>
<keyword evidence="1" id="KW-0732">Signal</keyword>
<feature type="signal peptide" evidence="1">
    <location>
        <begin position="1"/>
        <end position="21"/>
    </location>
</feature>
<reference evidence="2 3" key="1">
    <citation type="submission" date="2022-11" db="EMBL/GenBank/DDBJ databases">
        <title>Spartinivicinus poritis sp. nov., isolated from scleractinian coral Porites lutea.</title>
        <authorList>
            <person name="Zhang G."/>
            <person name="Cai L."/>
            <person name="Wei Q."/>
        </authorList>
    </citation>
    <scope>NUCLEOTIDE SEQUENCE [LARGE SCALE GENOMIC DNA]</scope>
    <source>
        <strain evidence="2 3">A2-2</strain>
    </source>
</reference>
<proteinExistence type="predicted"/>
<organism evidence="2 3">
    <name type="scientific">Spartinivicinus poritis</name>
    <dbReference type="NCBI Taxonomy" id="2994640"/>
    <lineage>
        <taxon>Bacteria</taxon>
        <taxon>Pseudomonadati</taxon>
        <taxon>Pseudomonadota</taxon>
        <taxon>Gammaproteobacteria</taxon>
        <taxon>Oceanospirillales</taxon>
        <taxon>Zooshikellaceae</taxon>
        <taxon>Spartinivicinus</taxon>
    </lineage>
</organism>
<dbReference type="EMBL" id="JAPMOU010000004">
    <property type="protein sequence ID" value="MDE1461433.1"/>
    <property type="molecule type" value="Genomic_DNA"/>
</dbReference>